<protein>
    <submittedName>
        <fullName evidence="1">Uncharacterized protein</fullName>
    </submittedName>
</protein>
<evidence type="ECO:0000313" key="1">
    <source>
        <dbReference type="EMBL" id="KXS17063.1"/>
    </source>
</evidence>
<proteinExistence type="predicted"/>
<sequence length="311" mass="33329">MSPHKIIRAMVSNVSFELGTEIARAFASLSLKPIIGRARYPRIRVTSQLLMDGNLGQVLELFGKIDQLGGVDVVVNLTLPNGRVHLSSNPIESGLIIPLSITQMALSRQLRRSTGAGGSRVGPATVDRSKLHDLSFGIVINVVGYSALESPSTRFWDPYSSLLAGQVALLHTTRTVPFLPPLANSSLLVTTPHAIKTGYSSSSTTPSPQSSVPRMVTIVAPPVLSHSRRAGAPESWLKSQRDDSVGIARVVDCILWSLDNANSGEVVVVTKTEVPKVIPPQESLMLNNAANTALPSRIAKEGPSKLRKLKL</sequence>
<dbReference type="Proteomes" id="UP000070544">
    <property type="component" value="Unassembled WGS sequence"/>
</dbReference>
<accession>A0A139AKN5</accession>
<dbReference type="OrthoDB" id="10636368at2759"/>
<evidence type="ECO:0000313" key="2">
    <source>
        <dbReference type="Proteomes" id="UP000070544"/>
    </source>
</evidence>
<dbReference type="AlphaFoldDB" id="A0A139AKN5"/>
<reference evidence="1 2" key="1">
    <citation type="journal article" date="2015" name="Genome Biol. Evol.">
        <title>Phylogenomic analyses indicate that early fungi evolved digesting cell walls of algal ancestors of land plants.</title>
        <authorList>
            <person name="Chang Y."/>
            <person name="Wang S."/>
            <person name="Sekimoto S."/>
            <person name="Aerts A.L."/>
            <person name="Choi C."/>
            <person name="Clum A."/>
            <person name="LaButti K.M."/>
            <person name="Lindquist E.A."/>
            <person name="Yee Ngan C."/>
            <person name="Ohm R.A."/>
            <person name="Salamov A.A."/>
            <person name="Grigoriev I.V."/>
            <person name="Spatafora J.W."/>
            <person name="Berbee M.L."/>
        </authorList>
    </citation>
    <scope>NUCLEOTIDE SEQUENCE [LARGE SCALE GENOMIC DNA]</scope>
    <source>
        <strain evidence="1 2">JEL478</strain>
    </source>
</reference>
<keyword evidence="2" id="KW-1185">Reference proteome</keyword>
<gene>
    <name evidence="1" type="ORF">M427DRAFT_154162</name>
</gene>
<organism evidence="1 2">
    <name type="scientific">Gonapodya prolifera (strain JEL478)</name>
    <name type="common">Monoblepharis prolifera</name>
    <dbReference type="NCBI Taxonomy" id="1344416"/>
    <lineage>
        <taxon>Eukaryota</taxon>
        <taxon>Fungi</taxon>
        <taxon>Fungi incertae sedis</taxon>
        <taxon>Chytridiomycota</taxon>
        <taxon>Chytridiomycota incertae sedis</taxon>
        <taxon>Monoblepharidomycetes</taxon>
        <taxon>Monoblepharidales</taxon>
        <taxon>Gonapodyaceae</taxon>
        <taxon>Gonapodya</taxon>
    </lineage>
</organism>
<name>A0A139AKN5_GONPJ</name>
<dbReference type="EMBL" id="KQ965749">
    <property type="protein sequence ID" value="KXS17063.1"/>
    <property type="molecule type" value="Genomic_DNA"/>
</dbReference>